<comment type="cofactor">
    <cofactor evidence="1">
        <name>pyridoxal 5'-phosphate</name>
        <dbReference type="ChEBI" id="CHEBI:597326"/>
    </cofactor>
</comment>
<keyword evidence="2" id="KW-0663">Pyridoxal phosphate</keyword>
<gene>
    <name evidence="4" type="ORF">FB473_001711</name>
</gene>
<dbReference type="EC" id="2.5.1.47" evidence="4"/>
<dbReference type="SUPFAM" id="SSF53686">
    <property type="entry name" value="Tryptophan synthase beta subunit-like PLP-dependent enzymes"/>
    <property type="match status" value="1"/>
</dbReference>
<dbReference type="Proteomes" id="UP000749311">
    <property type="component" value="Unassembled WGS sequence"/>
</dbReference>
<dbReference type="EMBL" id="JAAMOZ010000001">
    <property type="protein sequence ID" value="NIH57066.1"/>
    <property type="molecule type" value="Genomic_DNA"/>
</dbReference>
<dbReference type="InterPro" id="IPR036052">
    <property type="entry name" value="TrpB-like_PALP_sf"/>
</dbReference>
<evidence type="ECO:0000256" key="2">
    <source>
        <dbReference type="ARBA" id="ARBA00022898"/>
    </source>
</evidence>
<evidence type="ECO:0000313" key="4">
    <source>
        <dbReference type="EMBL" id="NIH57066.1"/>
    </source>
</evidence>
<evidence type="ECO:0000259" key="3">
    <source>
        <dbReference type="Pfam" id="PF00291"/>
    </source>
</evidence>
<evidence type="ECO:0000256" key="1">
    <source>
        <dbReference type="ARBA" id="ARBA00001933"/>
    </source>
</evidence>
<feature type="domain" description="Tryptophan synthase beta chain-like PALP" evidence="3">
    <location>
        <begin position="9"/>
        <end position="305"/>
    </location>
</feature>
<proteinExistence type="predicted"/>
<accession>A0ABX0SK26</accession>
<dbReference type="CDD" id="cd01561">
    <property type="entry name" value="CBS_like"/>
    <property type="match status" value="1"/>
</dbReference>
<dbReference type="InterPro" id="IPR001926">
    <property type="entry name" value="TrpB-like_PALP"/>
</dbReference>
<name>A0ABX0SK26_9ACTN</name>
<protein>
    <submittedName>
        <fullName evidence="4">Cysteine synthase A</fullName>
        <ecNumber evidence="4">2.5.1.47</ecNumber>
    </submittedName>
</protein>
<dbReference type="InterPro" id="IPR050214">
    <property type="entry name" value="Cys_Synth/Cystath_Beta-Synth"/>
</dbReference>
<keyword evidence="5" id="KW-1185">Reference proteome</keyword>
<comment type="caution">
    <text evidence="4">The sequence shown here is derived from an EMBL/GenBank/DDBJ whole genome shotgun (WGS) entry which is preliminary data.</text>
</comment>
<dbReference type="Gene3D" id="3.40.50.1100">
    <property type="match status" value="2"/>
</dbReference>
<dbReference type="RefSeq" id="WP_167166481.1">
    <property type="nucleotide sequence ID" value="NZ_BAAAOO010000011.1"/>
</dbReference>
<keyword evidence="4" id="KW-0808">Transferase</keyword>
<reference evidence="4 5" key="1">
    <citation type="submission" date="2020-02" db="EMBL/GenBank/DDBJ databases">
        <title>Sequencing the genomes of 1000 actinobacteria strains.</title>
        <authorList>
            <person name="Klenk H.-P."/>
        </authorList>
    </citation>
    <scope>NUCLEOTIDE SEQUENCE [LARGE SCALE GENOMIC DNA]</scope>
    <source>
        <strain evidence="4 5">DSM 19609</strain>
    </source>
</reference>
<sequence length="333" mass="35327">MSQLVTTLTDLIGDTPLLELSRYGAHRGLNARILAKLETRNPVGSVKDRIAWAIIRDAEERGLLHPGGEIVDVTSGNTGIALGAIAASRGYTSIFYASDNISPDKLALLRAFGARIVKVPNTFFLDPDALVLLRTRAQEENPGAFFADQLSNPVNPRFHYETTGPEIWQATDGQVDILVGGVGTGGTLSGAGRYLKEHKPSVRVVAAEPGLGSVPTPENPYPKEIDGVHNVTEALPQQLPDNLDRALLDEIVALETDDAFAASRALAREEGLLAGTSAGAIVHVATLLAQRAENAGKTIVVVIPDSGERYLSAGIYDDDDRVPAEQLVGAAAE</sequence>
<dbReference type="GO" id="GO:0004124">
    <property type="term" value="F:cysteine synthase activity"/>
    <property type="evidence" value="ECO:0007669"/>
    <property type="project" value="UniProtKB-EC"/>
</dbReference>
<organism evidence="4 5">
    <name type="scientific">Brooklawnia cerclae</name>
    <dbReference type="NCBI Taxonomy" id="349934"/>
    <lineage>
        <taxon>Bacteria</taxon>
        <taxon>Bacillati</taxon>
        <taxon>Actinomycetota</taxon>
        <taxon>Actinomycetes</taxon>
        <taxon>Propionibacteriales</taxon>
        <taxon>Propionibacteriaceae</taxon>
        <taxon>Brooklawnia</taxon>
    </lineage>
</organism>
<evidence type="ECO:0000313" key="5">
    <source>
        <dbReference type="Proteomes" id="UP000749311"/>
    </source>
</evidence>
<dbReference type="Pfam" id="PF00291">
    <property type="entry name" value="PALP"/>
    <property type="match status" value="1"/>
</dbReference>
<dbReference type="PANTHER" id="PTHR10314">
    <property type="entry name" value="CYSTATHIONINE BETA-SYNTHASE"/>
    <property type="match status" value="1"/>
</dbReference>